<organism evidence="2 3">
    <name type="scientific">Sideroxydans lithotrophicus (strain ES-1)</name>
    <dbReference type="NCBI Taxonomy" id="580332"/>
    <lineage>
        <taxon>Bacteria</taxon>
        <taxon>Pseudomonadati</taxon>
        <taxon>Pseudomonadota</taxon>
        <taxon>Betaproteobacteria</taxon>
        <taxon>Nitrosomonadales</taxon>
        <taxon>Gallionellaceae</taxon>
        <taxon>Sideroxydans</taxon>
    </lineage>
</organism>
<dbReference type="AlphaFoldDB" id="D5CR27"/>
<keyword evidence="1" id="KW-0732">Signal</keyword>
<dbReference type="STRING" id="580332.Slit_1175"/>
<proteinExistence type="predicted"/>
<accession>D5CR27</accession>
<gene>
    <name evidence="2" type="ordered locus">Slit_1175</name>
</gene>
<feature type="chain" id="PRO_5003069676" description="Lipoprotein" evidence="1">
    <location>
        <begin position="39"/>
        <end position="346"/>
    </location>
</feature>
<name>D5CR27_SIDLE</name>
<dbReference type="KEGG" id="slt:Slit_1175"/>
<feature type="signal peptide" evidence="1">
    <location>
        <begin position="1"/>
        <end position="38"/>
    </location>
</feature>
<dbReference type="EMBL" id="CP001965">
    <property type="protein sequence ID" value="ADE11413.1"/>
    <property type="molecule type" value="Genomic_DNA"/>
</dbReference>
<reference evidence="2 3" key="1">
    <citation type="submission" date="2010-03" db="EMBL/GenBank/DDBJ databases">
        <title>Complete sequence of Sideroxydans lithotrophicus ES-1.</title>
        <authorList>
            <consortium name="US DOE Joint Genome Institute"/>
            <person name="Lucas S."/>
            <person name="Copeland A."/>
            <person name="Lapidus A."/>
            <person name="Cheng J.-F."/>
            <person name="Bruce D."/>
            <person name="Goodwin L."/>
            <person name="Pitluck S."/>
            <person name="Munk A.C."/>
            <person name="Detter J.C."/>
            <person name="Han C."/>
            <person name="Tapia R."/>
            <person name="Larimer F."/>
            <person name="Land M."/>
            <person name="Hauser L."/>
            <person name="Kyrpides N."/>
            <person name="Ivanova N."/>
            <person name="Emerson D."/>
            <person name="Woyke T."/>
        </authorList>
    </citation>
    <scope>NUCLEOTIDE SEQUENCE [LARGE SCALE GENOMIC DNA]</scope>
    <source>
        <strain evidence="2 3">ES-1</strain>
    </source>
</reference>
<dbReference type="Proteomes" id="UP000001625">
    <property type="component" value="Chromosome"/>
</dbReference>
<keyword evidence="3" id="KW-1185">Reference proteome</keyword>
<evidence type="ECO:0000313" key="2">
    <source>
        <dbReference type="EMBL" id="ADE11413.1"/>
    </source>
</evidence>
<dbReference type="eggNOG" id="COG4313">
    <property type="taxonomic scope" value="Bacteria"/>
</dbReference>
<evidence type="ECO:0008006" key="4">
    <source>
        <dbReference type="Google" id="ProtNLM"/>
    </source>
</evidence>
<protein>
    <recommendedName>
        <fullName evidence="4">Lipoprotein</fullName>
    </recommendedName>
</protein>
<dbReference type="RefSeq" id="WP_013029311.1">
    <property type="nucleotide sequence ID" value="NC_013959.1"/>
</dbReference>
<evidence type="ECO:0000313" key="3">
    <source>
        <dbReference type="Proteomes" id="UP000001625"/>
    </source>
</evidence>
<evidence type="ECO:0000256" key="1">
    <source>
        <dbReference type="SAM" id="SignalP"/>
    </source>
</evidence>
<dbReference type="HOGENOM" id="CLU_068856_0_0_4"/>
<sequence length="346" mass="36060" precursor="true">MLQPLIKTTTEPSRKGLRAALAVVLGFSALLPSLDAQACAACGCTLSKDWGTQGISTTPGFTADLSYFYINQSQQRIGTSSASQAQINALAAAGQEIEDYTTTRITTAALSYTGDTWGLTTNLPFVQRTHGTYGAGAYPATTSYLTSSDNSIGDVSFIGRYTGLSADKTAGLIAGIKLPTGNTNATFNDGVTALDRSLQIGTGSTDIILGGYTTGAIDTYGWFVQGTVQHAVATKSIAGADYRPGDAYSLNTGMRYAKFGSKFSPMLQLNIIHRRPDTGAAATPPDALTSGPATGGTLAYLAPGIMARVGGGTSVYGFVQLPVYQNVNSLQLSARYTLSLGVRQSF</sequence>